<name>A0ABW1EDJ6_9BACT</name>
<organism evidence="5 6">
    <name type="scientific">Acidicapsa dinghuensis</name>
    <dbReference type="NCBI Taxonomy" id="2218256"/>
    <lineage>
        <taxon>Bacteria</taxon>
        <taxon>Pseudomonadati</taxon>
        <taxon>Acidobacteriota</taxon>
        <taxon>Terriglobia</taxon>
        <taxon>Terriglobales</taxon>
        <taxon>Acidobacteriaceae</taxon>
        <taxon>Acidicapsa</taxon>
    </lineage>
</organism>
<dbReference type="InterPro" id="IPR002347">
    <property type="entry name" value="SDR_fam"/>
</dbReference>
<keyword evidence="2" id="KW-0560">Oxidoreductase</keyword>
<dbReference type="SMART" id="SM00822">
    <property type="entry name" value="PKS_KR"/>
    <property type="match status" value="1"/>
</dbReference>
<keyword evidence="6" id="KW-1185">Reference proteome</keyword>
<dbReference type="PRINTS" id="PR00081">
    <property type="entry name" value="GDHRDH"/>
</dbReference>
<evidence type="ECO:0000256" key="2">
    <source>
        <dbReference type="ARBA" id="ARBA00023002"/>
    </source>
</evidence>
<dbReference type="PROSITE" id="PS00061">
    <property type="entry name" value="ADH_SHORT"/>
    <property type="match status" value="1"/>
</dbReference>
<dbReference type="NCBIfam" id="NF005495">
    <property type="entry name" value="PRK07109.1"/>
    <property type="match status" value="1"/>
</dbReference>
<dbReference type="InterPro" id="IPR020904">
    <property type="entry name" value="Sc_DH/Rdtase_CS"/>
</dbReference>
<dbReference type="SUPFAM" id="SSF51735">
    <property type="entry name" value="NAD(P)-binding Rossmann-fold domains"/>
    <property type="match status" value="1"/>
</dbReference>
<comment type="caution">
    <text evidence="5">The sequence shown here is derived from an EMBL/GenBank/DDBJ whole genome shotgun (WGS) entry which is preliminary data.</text>
</comment>
<evidence type="ECO:0000259" key="4">
    <source>
        <dbReference type="SMART" id="SM00822"/>
    </source>
</evidence>
<evidence type="ECO:0000313" key="6">
    <source>
        <dbReference type="Proteomes" id="UP001596091"/>
    </source>
</evidence>
<dbReference type="RefSeq" id="WP_263338871.1">
    <property type="nucleotide sequence ID" value="NZ_JAGSYH010000004.1"/>
</dbReference>
<sequence>MSNAFVVVITGSSAGLGRAIAHGFAKRGAHIGLLARNPEALNAAREECEALGGRAIAVPVDVSDAGAVDAAAARVEQEFGPIDVWVNDAMVSVFSPVKEMEAADYKRVTDVLYLGFVHGTLAALKRMLPRDRGTIIQIGSALSYRSIPLQSAYCACKHAINGFTDSLRCELHHDGSHVKLTAVHMPAMNTTQFNWVKNRLPNDPQPVPPIYDPELTAKAVITAGLAKNPRREYWVGAPTVMAIVGQKLFPGLLDIYLGRTGYDSQQIPNEPKDPNTPNNLYDYVPGRHSARGKFGDRSSKTSAEIFLSLNRDTVTLGVTALLAAVGGVILARRSDS</sequence>
<evidence type="ECO:0000256" key="1">
    <source>
        <dbReference type="ARBA" id="ARBA00006484"/>
    </source>
</evidence>
<gene>
    <name evidence="5" type="ORF">ACFPT7_08650</name>
</gene>
<dbReference type="PANTHER" id="PTHR44196">
    <property type="entry name" value="DEHYDROGENASE/REDUCTASE SDR FAMILY MEMBER 7B"/>
    <property type="match status" value="1"/>
</dbReference>
<dbReference type="InterPro" id="IPR057326">
    <property type="entry name" value="KR_dom"/>
</dbReference>
<dbReference type="Proteomes" id="UP001596091">
    <property type="component" value="Unassembled WGS sequence"/>
</dbReference>
<dbReference type="EMBL" id="JBHSPH010000002">
    <property type="protein sequence ID" value="MFC5862356.1"/>
    <property type="molecule type" value="Genomic_DNA"/>
</dbReference>
<dbReference type="PANTHER" id="PTHR44196:SF1">
    <property type="entry name" value="DEHYDROGENASE_REDUCTASE SDR FAMILY MEMBER 7B"/>
    <property type="match status" value="1"/>
</dbReference>
<evidence type="ECO:0000256" key="3">
    <source>
        <dbReference type="RuleBase" id="RU000363"/>
    </source>
</evidence>
<dbReference type="Pfam" id="PF00106">
    <property type="entry name" value="adh_short"/>
    <property type="match status" value="1"/>
</dbReference>
<protein>
    <submittedName>
        <fullName evidence="5">SDR family oxidoreductase</fullName>
    </submittedName>
</protein>
<evidence type="ECO:0000313" key="5">
    <source>
        <dbReference type="EMBL" id="MFC5862356.1"/>
    </source>
</evidence>
<feature type="domain" description="Ketoreductase" evidence="4">
    <location>
        <begin position="5"/>
        <end position="188"/>
    </location>
</feature>
<dbReference type="PRINTS" id="PR00080">
    <property type="entry name" value="SDRFAMILY"/>
</dbReference>
<dbReference type="Gene3D" id="3.40.50.720">
    <property type="entry name" value="NAD(P)-binding Rossmann-like Domain"/>
    <property type="match status" value="1"/>
</dbReference>
<dbReference type="InterPro" id="IPR036291">
    <property type="entry name" value="NAD(P)-bd_dom_sf"/>
</dbReference>
<accession>A0ABW1EDJ6</accession>
<comment type="similarity">
    <text evidence="1 3">Belongs to the short-chain dehydrogenases/reductases (SDR) family.</text>
</comment>
<reference evidence="6" key="1">
    <citation type="journal article" date="2019" name="Int. J. Syst. Evol. Microbiol.">
        <title>The Global Catalogue of Microorganisms (GCM) 10K type strain sequencing project: providing services to taxonomists for standard genome sequencing and annotation.</title>
        <authorList>
            <consortium name="The Broad Institute Genomics Platform"/>
            <consortium name="The Broad Institute Genome Sequencing Center for Infectious Disease"/>
            <person name="Wu L."/>
            <person name="Ma J."/>
        </authorList>
    </citation>
    <scope>NUCLEOTIDE SEQUENCE [LARGE SCALE GENOMIC DNA]</scope>
    <source>
        <strain evidence="6">JCM 4087</strain>
    </source>
</reference>
<proteinExistence type="inferred from homology"/>